<comment type="caution">
    <text evidence="2">The sequence shown here is derived from an EMBL/GenBank/DDBJ whole genome shotgun (WGS) entry which is preliminary data.</text>
</comment>
<organism evidence="2 3">
    <name type="scientific">Rhodonia placenta</name>
    <dbReference type="NCBI Taxonomy" id="104341"/>
    <lineage>
        <taxon>Eukaryota</taxon>
        <taxon>Fungi</taxon>
        <taxon>Dikarya</taxon>
        <taxon>Basidiomycota</taxon>
        <taxon>Agaricomycotina</taxon>
        <taxon>Agaricomycetes</taxon>
        <taxon>Polyporales</taxon>
        <taxon>Adustoporiaceae</taxon>
        <taxon>Rhodonia</taxon>
    </lineage>
</organism>
<name>A0A8H7P5B5_9APHY</name>
<reference evidence="2" key="2">
    <citation type="journal article" name="Front. Microbiol.">
        <title>Degradative Capacity of Two Strains of Rhodonia placenta: From Phenotype to Genotype.</title>
        <authorList>
            <person name="Kolle M."/>
            <person name="Horta M.A.C."/>
            <person name="Nowrousian M."/>
            <person name="Ohm R.A."/>
            <person name="Benz J.P."/>
            <person name="Pilgard A."/>
        </authorList>
    </citation>
    <scope>NUCLEOTIDE SEQUENCE</scope>
    <source>
        <strain evidence="2">FPRL280</strain>
    </source>
</reference>
<sequence>MPRDQPEEFKTSSMCMPIDPCSEHPAGREPLHPSKPFPFPNCYQHSFGWTTVRIPTRHIDFCDAAMLSVKERMRRERYLGEDWAQHKALRPQQSPPPVEMEKTTTFSEILQAVDCSEDQDGAPCTHEDAVSEHFDVAITTEDDCTPTLNSDTDTEYSDSVDSTDTDALVNAAYDMEDLYVMFDAFLFSKLSDPAFDLIPLVKVSYDLTARGEPADPRGFLEEAKFMAELIRKARDGTLEDVSDSGAVVSVISFDDVQKEECLVLDSPASDSNTGTSIVEDIPECAGPATTVTEHLADTPPEAQPETEDRPLFPEADPSPHTAEKDVVNTSSRSLKGS</sequence>
<protein>
    <submittedName>
        <fullName evidence="2">Uncharacterized protein</fullName>
    </submittedName>
</protein>
<feature type="region of interest" description="Disordered" evidence="1">
    <location>
        <begin position="1"/>
        <end position="21"/>
    </location>
</feature>
<evidence type="ECO:0000256" key="1">
    <source>
        <dbReference type="SAM" id="MobiDB-lite"/>
    </source>
</evidence>
<accession>A0A8H7P5B5</accession>
<feature type="compositionally biased region" description="Acidic residues" evidence="1">
    <location>
        <begin position="152"/>
        <end position="161"/>
    </location>
</feature>
<proteinExistence type="predicted"/>
<gene>
    <name evidence="2" type="ORF">IEO21_03703</name>
</gene>
<dbReference type="AlphaFoldDB" id="A0A8H7P5B5"/>
<evidence type="ECO:0000313" key="3">
    <source>
        <dbReference type="Proteomes" id="UP000639403"/>
    </source>
</evidence>
<dbReference type="Proteomes" id="UP000639403">
    <property type="component" value="Unassembled WGS sequence"/>
</dbReference>
<evidence type="ECO:0000313" key="2">
    <source>
        <dbReference type="EMBL" id="KAF9817029.1"/>
    </source>
</evidence>
<dbReference type="EMBL" id="JADOXO010000048">
    <property type="protein sequence ID" value="KAF9817029.1"/>
    <property type="molecule type" value="Genomic_DNA"/>
</dbReference>
<feature type="compositionally biased region" description="Basic and acidic residues" evidence="1">
    <location>
        <begin position="1"/>
        <end position="10"/>
    </location>
</feature>
<feature type="region of interest" description="Disordered" evidence="1">
    <location>
        <begin position="292"/>
        <end position="337"/>
    </location>
</feature>
<feature type="region of interest" description="Disordered" evidence="1">
    <location>
        <begin position="141"/>
        <end position="161"/>
    </location>
</feature>
<feature type="compositionally biased region" description="Polar residues" evidence="1">
    <location>
        <begin position="327"/>
        <end position="337"/>
    </location>
</feature>
<reference evidence="2" key="1">
    <citation type="submission" date="2020-11" db="EMBL/GenBank/DDBJ databases">
        <authorList>
            <person name="Koelle M."/>
            <person name="Horta M.A.C."/>
            <person name="Nowrousian M."/>
            <person name="Ohm R.A."/>
            <person name="Benz P."/>
            <person name="Pilgard A."/>
        </authorList>
    </citation>
    <scope>NUCLEOTIDE SEQUENCE</scope>
    <source>
        <strain evidence="2">FPRL280</strain>
    </source>
</reference>